<evidence type="ECO:0000256" key="1">
    <source>
        <dbReference type="SAM" id="Phobius"/>
    </source>
</evidence>
<accession>A0A916X3B0</accession>
<proteinExistence type="predicted"/>
<feature type="transmembrane region" description="Helical" evidence="1">
    <location>
        <begin position="141"/>
        <end position="158"/>
    </location>
</feature>
<reference evidence="2" key="1">
    <citation type="journal article" date="2014" name="Int. J. Syst. Evol. Microbiol.">
        <title>Complete genome sequence of Corynebacterium casei LMG S-19264T (=DSM 44701T), isolated from a smear-ripened cheese.</title>
        <authorList>
            <consortium name="US DOE Joint Genome Institute (JGI-PGF)"/>
            <person name="Walter F."/>
            <person name="Albersmeier A."/>
            <person name="Kalinowski J."/>
            <person name="Ruckert C."/>
        </authorList>
    </citation>
    <scope>NUCLEOTIDE SEQUENCE</scope>
    <source>
        <strain evidence="2">CGMCC 1.12426</strain>
    </source>
</reference>
<sequence>MISLREAVWSLKGSWLLLQNRPEGLSWFDLSLGGFWRSFGAILFILPLFWVSSLAEQKLILMESDMTAEGLAATNFWVSRFLALGLDWIALPLLLAALAGPIGISQGYAPFIAVRNWTSLLIAAPYALIGLFYLSGMISSGFTVLFWMTILIAALWYRFVVARITLRCGVGLAIGIVVLDFLLSLFIQEMSGRLLG</sequence>
<keyword evidence="1" id="KW-0812">Transmembrane</keyword>
<gene>
    <name evidence="2" type="ORF">GCM10011316_31600</name>
</gene>
<organism evidence="2 3">
    <name type="scientific">Roseibium aquae</name>
    <dbReference type="NCBI Taxonomy" id="1323746"/>
    <lineage>
        <taxon>Bacteria</taxon>
        <taxon>Pseudomonadati</taxon>
        <taxon>Pseudomonadota</taxon>
        <taxon>Alphaproteobacteria</taxon>
        <taxon>Hyphomicrobiales</taxon>
        <taxon>Stappiaceae</taxon>
        <taxon>Roseibium</taxon>
    </lineage>
</organism>
<evidence type="ECO:0000313" key="2">
    <source>
        <dbReference type="EMBL" id="GGB57192.1"/>
    </source>
</evidence>
<dbReference type="AlphaFoldDB" id="A0A916X3B0"/>
<name>A0A916X3B0_9HYPH</name>
<evidence type="ECO:0000313" key="3">
    <source>
        <dbReference type="Proteomes" id="UP000605148"/>
    </source>
</evidence>
<dbReference type="RefSeq" id="WP_150497382.1">
    <property type="nucleotide sequence ID" value="NZ_BMFA01000010.1"/>
</dbReference>
<keyword evidence="1" id="KW-0472">Membrane</keyword>
<dbReference type="Proteomes" id="UP000605148">
    <property type="component" value="Unassembled WGS sequence"/>
</dbReference>
<protein>
    <submittedName>
        <fullName evidence="2">Uncharacterized protein</fullName>
    </submittedName>
</protein>
<dbReference type="OrthoDB" id="9811204at2"/>
<feature type="transmembrane region" description="Helical" evidence="1">
    <location>
        <begin position="116"/>
        <end position="134"/>
    </location>
</feature>
<reference evidence="2" key="2">
    <citation type="submission" date="2020-09" db="EMBL/GenBank/DDBJ databases">
        <authorList>
            <person name="Sun Q."/>
            <person name="Zhou Y."/>
        </authorList>
    </citation>
    <scope>NUCLEOTIDE SEQUENCE</scope>
    <source>
        <strain evidence="2">CGMCC 1.12426</strain>
    </source>
</reference>
<keyword evidence="1" id="KW-1133">Transmembrane helix</keyword>
<feature type="transmembrane region" description="Helical" evidence="1">
    <location>
        <begin position="35"/>
        <end position="55"/>
    </location>
</feature>
<comment type="caution">
    <text evidence="2">The sequence shown here is derived from an EMBL/GenBank/DDBJ whole genome shotgun (WGS) entry which is preliminary data.</text>
</comment>
<feature type="transmembrane region" description="Helical" evidence="1">
    <location>
        <begin position="164"/>
        <end position="187"/>
    </location>
</feature>
<feature type="transmembrane region" description="Helical" evidence="1">
    <location>
        <begin position="76"/>
        <end position="104"/>
    </location>
</feature>
<keyword evidence="3" id="KW-1185">Reference proteome</keyword>
<dbReference type="EMBL" id="BMFA01000010">
    <property type="protein sequence ID" value="GGB57192.1"/>
    <property type="molecule type" value="Genomic_DNA"/>
</dbReference>